<evidence type="ECO:0000259" key="5">
    <source>
        <dbReference type="SMART" id="SM00829"/>
    </source>
</evidence>
<proteinExistence type="predicted"/>
<dbReference type="FunFam" id="3.40.50.720:FF:000053">
    <property type="entry name" value="Quinone oxidoreductase 1"/>
    <property type="match status" value="1"/>
</dbReference>
<dbReference type="InterPro" id="IPR047618">
    <property type="entry name" value="QOR-like"/>
</dbReference>
<dbReference type="Gene3D" id="3.40.50.720">
    <property type="entry name" value="NAD(P)-binding Rossmann-like Domain"/>
    <property type="match status" value="1"/>
</dbReference>
<dbReference type="InterPro" id="IPR011032">
    <property type="entry name" value="GroES-like_sf"/>
</dbReference>
<dbReference type="SMART" id="SM00829">
    <property type="entry name" value="PKS_ER"/>
    <property type="match status" value="1"/>
</dbReference>
<dbReference type="SUPFAM" id="SSF50129">
    <property type="entry name" value="GroES-like"/>
    <property type="match status" value="1"/>
</dbReference>
<dbReference type="CDD" id="cd05286">
    <property type="entry name" value="QOR2"/>
    <property type="match status" value="1"/>
</dbReference>
<dbReference type="GO" id="GO:0035925">
    <property type="term" value="F:mRNA 3'-UTR AU-rich region binding"/>
    <property type="evidence" value="ECO:0007669"/>
    <property type="project" value="TreeGrafter"/>
</dbReference>
<keyword evidence="7" id="KW-1185">Reference proteome</keyword>
<dbReference type="EMBL" id="CM000135">
    <property type="protein sequence ID" value="EEC67437.1"/>
    <property type="molecule type" value="Genomic_DNA"/>
</dbReference>
<dbReference type="PANTHER" id="PTHR48106">
    <property type="entry name" value="QUINONE OXIDOREDUCTASE PIG3-RELATED"/>
    <property type="match status" value="1"/>
</dbReference>
<dbReference type="PANTHER" id="PTHR48106:SF11">
    <property type="entry name" value="OS10G0561100 PROTEIN"/>
    <property type="match status" value="1"/>
</dbReference>
<accession>B8BI87</accession>
<dbReference type="GO" id="GO:0070402">
    <property type="term" value="F:NADPH binding"/>
    <property type="evidence" value="ECO:0007669"/>
    <property type="project" value="TreeGrafter"/>
</dbReference>
<evidence type="ECO:0000256" key="4">
    <source>
        <dbReference type="ARBA" id="ARBA00070796"/>
    </source>
</evidence>
<dbReference type="HOGENOM" id="CLU_026673_3_1_1"/>
<keyword evidence="2" id="KW-0521">NADP</keyword>
<sequence length="397" mass="42174">MADVGGRARAPKMATMAAGVALHLHLQGMKVKAIRVHKIGGPEVLTWEEVEIGEPSEGEIRIKNKAIGVNYVDIYYRTGLHQEPLPFVPDLVYGDSDNKIPTYFVKSNVSSWPGENSWLPSELIEYTGKQAVGVVSAVGPGVTGIEVGDVVGYADTPMGTYTEEQIIPATLAIPIPPSVDHITAASVLLKGMTTYVLVKQAFKIQAGHTVLVHAAAGGVGSLLCQWANALGATVIGTVSTQEKAIQAAEDGCHHVIIYTEEDFVAQVAEITSRKGVHVVYDAVGKDTFKGSMECLMPRGCMISYGQCSGRPDPVPVSDLASKSLILGRPGMRHYTATRDELLHAAGEVFAGVAAGVLRVRVNHVYPLHEAARAHADLEARRTSGSVVLLPAMPAADS</sequence>
<dbReference type="Proteomes" id="UP000007015">
    <property type="component" value="Chromosome 10"/>
</dbReference>
<dbReference type="SUPFAM" id="SSF51735">
    <property type="entry name" value="NAD(P)-binding Rossmann-fold domains"/>
    <property type="match status" value="1"/>
</dbReference>
<evidence type="ECO:0000256" key="2">
    <source>
        <dbReference type="ARBA" id="ARBA00022857"/>
    </source>
</evidence>
<reference evidence="6 7" key="1">
    <citation type="journal article" date="2005" name="PLoS Biol.">
        <title>The genomes of Oryza sativa: a history of duplications.</title>
        <authorList>
            <person name="Yu J."/>
            <person name="Wang J."/>
            <person name="Lin W."/>
            <person name="Li S."/>
            <person name="Li H."/>
            <person name="Zhou J."/>
            <person name="Ni P."/>
            <person name="Dong W."/>
            <person name="Hu S."/>
            <person name="Zeng C."/>
            <person name="Zhang J."/>
            <person name="Zhang Y."/>
            <person name="Li R."/>
            <person name="Xu Z."/>
            <person name="Li S."/>
            <person name="Li X."/>
            <person name="Zheng H."/>
            <person name="Cong L."/>
            <person name="Lin L."/>
            <person name="Yin J."/>
            <person name="Geng J."/>
            <person name="Li G."/>
            <person name="Shi J."/>
            <person name="Liu J."/>
            <person name="Lv H."/>
            <person name="Li J."/>
            <person name="Wang J."/>
            <person name="Deng Y."/>
            <person name="Ran L."/>
            <person name="Shi X."/>
            <person name="Wang X."/>
            <person name="Wu Q."/>
            <person name="Li C."/>
            <person name="Ren X."/>
            <person name="Wang J."/>
            <person name="Wang X."/>
            <person name="Li D."/>
            <person name="Liu D."/>
            <person name="Zhang X."/>
            <person name="Ji Z."/>
            <person name="Zhao W."/>
            <person name="Sun Y."/>
            <person name="Zhang Z."/>
            <person name="Bao J."/>
            <person name="Han Y."/>
            <person name="Dong L."/>
            <person name="Ji J."/>
            <person name="Chen P."/>
            <person name="Wu S."/>
            <person name="Liu J."/>
            <person name="Xiao Y."/>
            <person name="Bu D."/>
            <person name="Tan J."/>
            <person name="Yang L."/>
            <person name="Ye C."/>
            <person name="Zhang J."/>
            <person name="Xu J."/>
            <person name="Zhou Y."/>
            <person name="Yu Y."/>
            <person name="Zhang B."/>
            <person name="Zhuang S."/>
            <person name="Wei H."/>
            <person name="Liu B."/>
            <person name="Lei M."/>
            <person name="Yu H."/>
            <person name="Li Y."/>
            <person name="Xu H."/>
            <person name="Wei S."/>
            <person name="He X."/>
            <person name="Fang L."/>
            <person name="Zhang Z."/>
            <person name="Zhang Y."/>
            <person name="Huang X."/>
            <person name="Su Z."/>
            <person name="Tong W."/>
            <person name="Li J."/>
            <person name="Tong Z."/>
            <person name="Li S."/>
            <person name="Ye J."/>
            <person name="Wang L."/>
            <person name="Fang L."/>
            <person name="Lei T."/>
            <person name="Chen C."/>
            <person name="Chen H."/>
            <person name="Xu Z."/>
            <person name="Li H."/>
            <person name="Huang H."/>
            <person name="Zhang F."/>
            <person name="Xu H."/>
            <person name="Li N."/>
            <person name="Zhao C."/>
            <person name="Li S."/>
            <person name="Dong L."/>
            <person name="Huang Y."/>
            <person name="Li L."/>
            <person name="Xi Y."/>
            <person name="Qi Q."/>
            <person name="Li W."/>
            <person name="Zhang B."/>
            <person name="Hu W."/>
            <person name="Zhang Y."/>
            <person name="Tian X."/>
            <person name="Jiao Y."/>
            <person name="Liang X."/>
            <person name="Jin J."/>
            <person name="Gao L."/>
            <person name="Zheng W."/>
            <person name="Hao B."/>
            <person name="Liu S."/>
            <person name="Wang W."/>
            <person name="Yuan L."/>
            <person name="Cao M."/>
            <person name="McDermott J."/>
            <person name="Samudrala R."/>
            <person name="Wang J."/>
            <person name="Wong G.K."/>
            <person name="Yang H."/>
        </authorList>
    </citation>
    <scope>NUCLEOTIDE SEQUENCE [LARGE SCALE GENOMIC DNA]</scope>
    <source>
        <strain evidence="7">cv. 93-11</strain>
    </source>
</reference>
<evidence type="ECO:0000313" key="6">
    <source>
        <dbReference type="EMBL" id="EEC67437.1"/>
    </source>
</evidence>
<dbReference type="STRING" id="39946.B8BI87"/>
<dbReference type="InterPro" id="IPR013149">
    <property type="entry name" value="ADH-like_C"/>
</dbReference>
<dbReference type="Gramene" id="BGIOSGA033439-TA">
    <property type="protein sequence ID" value="BGIOSGA033439-PA"/>
    <property type="gene ID" value="BGIOSGA033439"/>
</dbReference>
<evidence type="ECO:0000256" key="3">
    <source>
        <dbReference type="ARBA" id="ARBA00023002"/>
    </source>
</evidence>
<evidence type="ECO:0000256" key="1">
    <source>
        <dbReference type="ARBA" id="ARBA00011738"/>
    </source>
</evidence>
<evidence type="ECO:0000313" key="7">
    <source>
        <dbReference type="Proteomes" id="UP000007015"/>
    </source>
</evidence>
<dbReference type="Gene3D" id="3.90.180.10">
    <property type="entry name" value="Medium-chain alcohol dehydrogenases, catalytic domain"/>
    <property type="match status" value="2"/>
</dbReference>
<gene>
    <name evidence="6" type="ORF">OsI_34643</name>
</gene>
<dbReference type="GO" id="GO:0003960">
    <property type="term" value="F:quinone reductase (NADPH) activity"/>
    <property type="evidence" value="ECO:0007669"/>
    <property type="project" value="InterPro"/>
</dbReference>
<dbReference type="AlphaFoldDB" id="B8BI87"/>
<organism evidence="6 7">
    <name type="scientific">Oryza sativa subsp. indica</name>
    <name type="common">Rice</name>
    <dbReference type="NCBI Taxonomy" id="39946"/>
    <lineage>
        <taxon>Eukaryota</taxon>
        <taxon>Viridiplantae</taxon>
        <taxon>Streptophyta</taxon>
        <taxon>Embryophyta</taxon>
        <taxon>Tracheophyta</taxon>
        <taxon>Spermatophyta</taxon>
        <taxon>Magnoliopsida</taxon>
        <taxon>Liliopsida</taxon>
        <taxon>Poales</taxon>
        <taxon>Poaceae</taxon>
        <taxon>BOP clade</taxon>
        <taxon>Oryzoideae</taxon>
        <taxon>Oryzeae</taxon>
        <taxon>Oryzinae</taxon>
        <taxon>Oryza</taxon>
        <taxon>Oryza sativa</taxon>
    </lineage>
</organism>
<comment type="subunit">
    <text evidence="1">Homodimer.</text>
</comment>
<dbReference type="GO" id="GO:0005829">
    <property type="term" value="C:cytosol"/>
    <property type="evidence" value="ECO:0007669"/>
    <property type="project" value="TreeGrafter"/>
</dbReference>
<dbReference type="InterPro" id="IPR036291">
    <property type="entry name" value="NAD(P)-bd_dom_sf"/>
</dbReference>
<keyword evidence="3" id="KW-0560">Oxidoreductase</keyword>
<dbReference type="Pfam" id="PF00107">
    <property type="entry name" value="ADH_zinc_N"/>
    <property type="match status" value="1"/>
</dbReference>
<dbReference type="InterPro" id="IPR020843">
    <property type="entry name" value="ER"/>
</dbReference>
<feature type="domain" description="Enoyl reductase (ER)" evidence="5">
    <location>
        <begin position="40"/>
        <end position="388"/>
    </location>
</feature>
<name>B8BI87_ORYSI</name>
<protein>
    <recommendedName>
        <fullName evidence="4">Probable quinone oxidoreductase</fullName>
    </recommendedName>
</protein>
<dbReference type="OMA" id="GSMECLM"/>